<dbReference type="PANTHER" id="PTHR46136:SF1">
    <property type="entry name" value="TRANSCRIPTION FACTOR GTE11-RELATED"/>
    <property type="match status" value="1"/>
</dbReference>
<protein>
    <submittedName>
        <fullName evidence="5">Bifunctional Bromodomain/Bromodomain-like superfamily</fullName>
    </submittedName>
</protein>
<evidence type="ECO:0000256" key="3">
    <source>
        <dbReference type="SAM" id="MobiDB-lite"/>
    </source>
</evidence>
<evidence type="ECO:0000256" key="2">
    <source>
        <dbReference type="PROSITE-ProRule" id="PRU00035"/>
    </source>
</evidence>
<dbReference type="Pfam" id="PF00439">
    <property type="entry name" value="Bromodomain"/>
    <property type="match status" value="1"/>
</dbReference>
<reference evidence="5" key="1">
    <citation type="journal article" date="2023" name="Nat. Microbiol.">
        <title>Babesia duncani multi-omics identifies virulence factors and drug targets.</title>
        <authorList>
            <person name="Singh P."/>
            <person name="Lonardi S."/>
            <person name="Liang Q."/>
            <person name="Vydyam P."/>
            <person name="Khabirova E."/>
            <person name="Fang T."/>
            <person name="Gihaz S."/>
            <person name="Thekkiniath J."/>
            <person name="Munshi M."/>
            <person name="Abel S."/>
            <person name="Ciampossin L."/>
            <person name="Batugedara G."/>
            <person name="Gupta M."/>
            <person name="Lu X.M."/>
            <person name="Lenz T."/>
            <person name="Chakravarty S."/>
            <person name="Cornillot E."/>
            <person name="Hu Y."/>
            <person name="Ma W."/>
            <person name="Gonzalez L.M."/>
            <person name="Sanchez S."/>
            <person name="Estrada K."/>
            <person name="Sanchez-Flores A."/>
            <person name="Montero E."/>
            <person name="Harb O.S."/>
            <person name="Le Roch K.G."/>
            <person name="Mamoun C.B."/>
        </authorList>
    </citation>
    <scope>NUCLEOTIDE SEQUENCE</scope>
    <source>
        <strain evidence="5">WA1</strain>
    </source>
</reference>
<feature type="region of interest" description="Disordered" evidence="3">
    <location>
        <begin position="593"/>
        <end position="614"/>
    </location>
</feature>
<proteinExistence type="predicted"/>
<evidence type="ECO:0000256" key="1">
    <source>
        <dbReference type="ARBA" id="ARBA00023117"/>
    </source>
</evidence>
<dbReference type="InterPro" id="IPR052442">
    <property type="entry name" value="Env_Response_Regulator"/>
</dbReference>
<dbReference type="SUPFAM" id="SSF47370">
    <property type="entry name" value="Bromodomain"/>
    <property type="match status" value="1"/>
</dbReference>
<sequence>MISKSLESCHRGELIILSQEEVTKINAEIEVFNFRLELLLDHGESKKTFINATVTLEPKPKRRSTLSSRTDWSDILYGDSDDLLFQKRPARVRKQPVAYVEEFYEDLPVASPRRVERHKPEKAPLPSMYKTVSNILRTLPKLPKDTWEYTCYRILQTIKYMDTDKWFWYPVHPVADGVPNYLNVVKYPMDFQTIIERLHRGHYTHPVQWQVDVRQIFYNAFLFYPSDNVIYKAAEHVCSQFESKLATTKYVHNDDFLDLLALGSEAAKATILNYNEENFSRRTATTRKTRDLLDEAPQVLGKRTKGQRKVIEYEYGGDEDQASEYDASYMGSSSEHSADEFPSMDIPDLRKKRSNLGHKSHAFRNISTFPVPSVGHVPPPPPLQTLTGNDKNLTTAQQRTLDFNMTRLAPNQRKAALELVEDDLGILADHFKDDVHFTFDASLLPIEKQRRIFLYVNQMARRNEGLVHAQTGSGTSKRKGKEFKEIFENSAGSSSSSLSDVASNFLSSDEFFSSDDDNKPQDADVSLPEYKSVDEREGTRQLNKGVMGNHVDFLGRMELSREPSSEGDSLLQSKSSAWMEWKGQVIHHGTVAQQNGVPPRSVDEQIAEGYDARI</sequence>
<dbReference type="PROSITE" id="PS50014">
    <property type="entry name" value="BROMODOMAIN_2"/>
    <property type="match status" value="1"/>
</dbReference>
<dbReference type="Proteomes" id="UP001214638">
    <property type="component" value="Unassembled WGS sequence"/>
</dbReference>
<dbReference type="CDD" id="cd04369">
    <property type="entry name" value="Bromodomain"/>
    <property type="match status" value="1"/>
</dbReference>
<gene>
    <name evidence="5" type="ORF">BdWA1_000188</name>
</gene>
<dbReference type="AlphaFoldDB" id="A0AAD9PLS3"/>
<dbReference type="InterPro" id="IPR001487">
    <property type="entry name" value="Bromodomain"/>
</dbReference>
<evidence type="ECO:0000313" key="6">
    <source>
        <dbReference type="Proteomes" id="UP001214638"/>
    </source>
</evidence>
<dbReference type="KEGG" id="bdw:94334486"/>
<organism evidence="5 6">
    <name type="scientific">Babesia duncani</name>
    <dbReference type="NCBI Taxonomy" id="323732"/>
    <lineage>
        <taxon>Eukaryota</taxon>
        <taxon>Sar</taxon>
        <taxon>Alveolata</taxon>
        <taxon>Apicomplexa</taxon>
        <taxon>Aconoidasida</taxon>
        <taxon>Piroplasmida</taxon>
        <taxon>Babesiidae</taxon>
        <taxon>Babesia</taxon>
    </lineage>
</organism>
<comment type="caution">
    <text evidence="5">The sequence shown here is derived from an EMBL/GenBank/DDBJ whole genome shotgun (WGS) entry which is preliminary data.</text>
</comment>
<feature type="region of interest" description="Disordered" evidence="3">
    <location>
        <begin position="511"/>
        <end position="541"/>
    </location>
</feature>
<keyword evidence="1 2" id="KW-0103">Bromodomain</keyword>
<keyword evidence="6" id="KW-1185">Reference proteome</keyword>
<dbReference type="InterPro" id="IPR036427">
    <property type="entry name" value="Bromodomain-like_sf"/>
</dbReference>
<dbReference type="EMBL" id="JALLKP010000001">
    <property type="protein sequence ID" value="KAK2197189.1"/>
    <property type="molecule type" value="Genomic_DNA"/>
</dbReference>
<feature type="domain" description="Bromo" evidence="4">
    <location>
        <begin position="159"/>
        <end position="231"/>
    </location>
</feature>
<dbReference type="PRINTS" id="PR00503">
    <property type="entry name" value="BROMODOMAIN"/>
</dbReference>
<evidence type="ECO:0000259" key="4">
    <source>
        <dbReference type="PROSITE" id="PS50014"/>
    </source>
</evidence>
<dbReference type="GeneID" id="94334486"/>
<dbReference type="PANTHER" id="PTHR46136">
    <property type="entry name" value="TRANSCRIPTION FACTOR GTE8"/>
    <property type="match status" value="1"/>
</dbReference>
<name>A0AAD9PLS3_9APIC</name>
<dbReference type="SMART" id="SM00297">
    <property type="entry name" value="BROMO"/>
    <property type="match status" value="1"/>
</dbReference>
<dbReference type="RefSeq" id="XP_067804031.1">
    <property type="nucleotide sequence ID" value="XM_067945240.1"/>
</dbReference>
<dbReference type="Gene3D" id="1.20.920.10">
    <property type="entry name" value="Bromodomain-like"/>
    <property type="match status" value="1"/>
</dbReference>
<accession>A0AAD9PLS3</accession>
<evidence type="ECO:0000313" key="5">
    <source>
        <dbReference type="EMBL" id="KAK2197189.1"/>
    </source>
</evidence>